<organism evidence="2 3">
    <name type="scientific">Palleronia caenipelagi</name>
    <dbReference type="NCBI Taxonomy" id="2489174"/>
    <lineage>
        <taxon>Bacteria</taxon>
        <taxon>Pseudomonadati</taxon>
        <taxon>Pseudomonadota</taxon>
        <taxon>Alphaproteobacteria</taxon>
        <taxon>Rhodobacterales</taxon>
        <taxon>Roseobacteraceae</taxon>
        <taxon>Palleronia</taxon>
    </lineage>
</organism>
<keyword evidence="3" id="KW-1185">Reference proteome</keyword>
<dbReference type="EMBL" id="VFSV01000006">
    <property type="protein sequence ID" value="TRD22382.1"/>
    <property type="molecule type" value="Genomic_DNA"/>
</dbReference>
<protein>
    <recommendedName>
        <fullName evidence="1">VWFA domain-containing protein</fullName>
    </recommendedName>
</protein>
<dbReference type="InterPro" id="IPR010221">
    <property type="entry name" value="VCBS_dom"/>
</dbReference>
<reference evidence="2 3" key="1">
    <citation type="submission" date="2019-06" db="EMBL/GenBank/DDBJ databases">
        <title>Paenimaribius caenipelagi gen. nov., sp. nov., isolated from a tidal flat.</title>
        <authorList>
            <person name="Yoon J.-H."/>
        </authorList>
    </citation>
    <scope>NUCLEOTIDE SEQUENCE [LARGE SCALE GENOMIC DNA]</scope>
    <source>
        <strain evidence="2 3">JBTF-M29</strain>
    </source>
</reference>
<dbReference type="OrthoDB" id="9773411at2"/>
<dbReference type="InterPro" id="IPR002035">
    <property type="entry name" value="VWF_A"/>
</dbReference>
<dbReference type="SMART" id="SM00327">
    <property type="entry name" value="VWA"/>
    <property type="match status" value="1"/>
</dbReference>
<comment type="caution">
    <text evidence="2">The sequence shown here is derived from an EMBL/GenBank/DDBJ whole genome shotgun (WGS) entry which is preliminary data.</text>
</comment>
<dbReference type="RefSeq" id="WP_142833684.1">
    <property type="nucleotide sequence ID" value="NZ_VFSV01000006.1"/>
</dbReference>
<evidence type="ECO:0000259" key="1">
    <source>
        <dbReference type="PROSITE" id="PS50234"/>
    </source>
</evidence>
<dbReference type="PROSITE" id="PS50234">
    <property type="entry name" value="VWFA"/>
    <property type="match status" value="1"/>
</dbReference>
<accession>A0A547Q7L8</accession>
<evidence type="ECO:0000313" key="3">
    <source>
        <dbReference type="Proteomes" id="UP000318590"/>
    </source>
</evidence>
<dbReference type="Proteomes" id="UP000318590">
    <property type="component" value="Unassembled WGS sequence"/>
</dbReference>
<dbReference type="Gene3D" id="3.40.50.410">
    <property type="entry name" value="von Willebrand factor, type A domain"/>
    <property type="match status" value="1"/>
</dbReference>
<evidence type="ECO:0000313" key="2">
    <source>
        <dbReference type="EMBL" id="TRD22382.1"/>
    </source>
</evidence>
<dbReference type="SUPFAM" id="SSF53300">
    <property type="entry name" value="vWA-like"/>
    <property type="match status" value="1"/>
</dbReference>
<name>A0A547Q7L8_9RHOB</name>
<gene>
    <name evidence="2" type="ORF">FEV53_04805</name>
</gene>
<sequence length="747" mass="77250">MALDTTESTIVGSSDATTTQDWDAMFAEWLAQTGKTLDDCGDEPQLPELMSLSTGENVALLTSLTDGLATTDSLIFSLTDRSLTSGDISLTADGQLSYNPLGQFDYLSSGEFAVESFTFTVEGTVDETELTNRIGHQIGRGHTDANGLGIGHRICLHDHDSGEPGVYTVTVELMIMGENDDVALLAADSSGSVTEDLDPSVTLVDSGVIGFVDPDTNDVHTVAVSYVGSSAGTQYGDLTAAISNSATGDSLGEVTWDFSVANAEVDFLTLGETITETYEVTITDSNGSAVTQTVTVDIVGSSQAPVAGDDAYSITASALGSEMLDVMANDSDPDGSAIQVISVNGGFGLATITADGLDYAIDPAFLAMGDGQSVTDTFTYTIEDGQGETQTATVDVTIYGEGSSQTMSVVSGITPNTNQEIGVSLFLNGTTEDGTTDGQVQISFGAVIQPTLNVIYVVDTSGSTFNTFAGTPVGDLNGDGMANTILDAEIAGLNAVTESIVDREIAGEGFGPGQVTIGTVFFNAYSPSNTITWDSATETFTLDGDAASMSATGDAIDAELQTMQAAGGTNFDRAGQEALRLINELDDDPANPESNVVMFLTDGYGGAFSDATIAGLQDRAQVTAIGVGAGSSLVELQRIDNTGGAEKVFSSDELREALLASPIPDGSIVEATLTTYDTSGAMIDAQSLDPDAFVDTVYGLQLDLAASGLDADFGDLNTAELTIRFDDNQDGIPDMSMTTAVDIFGLA</sequence>
<dbReference type="InterPro" id="IPR036465">
    <property type="entry name" value="vWFA_dom_sf"/>
</dbReference>
<dbReference type="Pfam" id="PF17963">
    <property type="entry name" value="Big_9"/>
    <property type="match status" value="1"/>
</dbReference>
<dbReference type="AlphaFoldDB" id="A0A547Q7L8"/>
<dbReference type="NCBIfam" id="TIGR01965">
    <property type="entry name" value="VCBS_repeat"/>
    <property type="match status" value="2"/>
</dbReference>
<feature type="domain" description="VWFA" evidence="1">
    <location>
        <begin position="453"/>
        <end position="672"/>
    </location>
</feature>
<proteinExistence type="predicted"/>